<dbReference type="Proteomes" id="UP001314229">
    <property type="component" value="Unassembled WGS sequence"/>
</dbReference>
<dbReference type="GO" id="GO:0006605">
    <property type="term" value="P:protein targeting"/>
    <property type="evidence" value="ECO:0007669"/>
    <property type="project" value="InterPro"/>
</dbReference>
<evidence type="ECO:0000256" key="5">
    <source>
        <dbReference type="ARBA" id="ARBA00022927"/>
    </source>
</evidence>
<dbReference type="Pfam" id="PF07517">
    <property type="entry name" value="SecA_DEAD"/>
    <property type="match status" value="1"/>
</dbReference>
<keyword evidence="5" id="KW-0653">Protein transport</keyword>
<dbReference type="GO" id="GO:0005524">
    <property type="term" value="F:ATP binding"/>
    <property type="evidence" value="ECO:0007669"/>
    <property type="project" value="UniProtKB-KW"/>
</dbReference>
<keyword evidence="13" id="KW-1185">Reference proteome</keyword>
<accession>A0AAV1PV41</accession>
<evidence type="ECO:0000256" key="3">
    <source>
        <dbReference type="ARBA" id="ARBA00022741"/>
    </source>
</evidence>
<keyword evidence="1" id="KW-0813">Transport</keyword>
<keyword evidence="7" id="KW-0811">Translocation</keyword>
<proteinExistence type="predicted"/>
<gene>
    <name evidence="12" type="ORF">FSCOSCO3_A032091</name>
</gene>
<dbReference type="InterPro" id="IPR014018">
    <property type="entry name" value="SecA_motor_DEAD"/>
</dbReference>
<dbReference type="Pfam" id="PF21090">
    <property type="entry name" value="P-loop_SecA"/>
    <property type="match status" value="1"/>
</dbReference>
<dbReference type="Gene3D" id="3.40.50.300">
    <property type="entry name" value="P-loop containing nucleotide triphosphate hydrolases"/>
    <property type="match status" value="2"/>
</dbReference>
<dbReference type="InterPro" id="IPR027417">
    <property type="entry name" value="P-loop_NTPase"/>
</dbReference>
<dbReference type="GO" id="GO:0006886">
    <property type="term" value="P:intracellular protein transport"/>
    <property type="evidence" value="ECO:0007669"/>
    <property type="project" value="InterPro"/>
</dbReference>
<dbReference type="PANTHER" id="PTHR30612">
    <property type="entry name" value="SECA INNER MEMBRANE COMPONENT OF SEC PROTEIN SECRETION SYSTEM"/>
    <property type="match status" value="1"/>
</dbReference>
<dbReference type="InterPro" id="IPR011990">
    <property type="entry name" value="TPR-like_helical_dom_sf"/>
</dbReference>
<dbReference type="SUPFAM" id="SSF52540">
    <property type="entry name" value="P-loop containing nucleoside triphosphate hydrolases"/>
    <property type="match status" value="2"/>
</dbReference>
<evidence type="ECO:0000313" key="13">
    <source>
        <dbReference type="Proteomes" id="UP001314229"/>
    </source>
</evidence>
<evidence type="ECO:0000256" key="8">
    <source>
        <dbReference type="ARBA" id="ARBA00023136"/>
    </source>
</evidence>
<evidence type="ECO:0000256" key="1">
    <source>
        <dbReference type="ARBA" id="ARBA00022448"/>
    </source>
</evidence>
<dbReference type="Gene3D" id="3.90.1440.10">
    <property type="entry name" value="SecA, preprotein cross-linking domain"/>
    <property type="match status" value="1"/>
</dbReference>
<dbReference type="PROSITE" id="PS51196">
    <property type="entry name" value="SECA_MOTOR_DEAD"/>
    <property type="match status" value="1"/>
</dbReference>
<dbReference type="SUPFAM" id="SSF48452">
    <property type="entry name" value="TPR-like"/>
    <property type="match status" value="1"/>
</dbReference>
<keyword evidence="3" id="KW-0547">Nucleotide-binding</keyword>
<evidence type="ECO:0000313" key="12">
    <source>
        <dbReference type="EMBL" id="CAK6975551.1"/>
    </source>
</evidence>
<comment type="caution">
    <text evidence="12">The sequence shown here is derived from an EMBL/GenBank/DDBJ whole genome shotgun (WGS) entry which is preliminary data.</text>
</comment>
<keyword evidence="4" id="KW-0067">ATP-binding</keyword>
<organism evidence="12 13">
    <name type="scientific">Scomber scombrus</name>
    <name type="common">Atlantic mackerel</name>
    <name type="synonym">Scomber vernalis</name>
    <dbReference type="NCBI Taxonomy" id="13677"/>
    <lineage>
        <taxon>Eukaryota</taxon>
        <taxon>Metazoa</taxon>
        <taxon>Chordata</taxon>
        <taxon>Craniata</taxon>
        <taxon>Vertebrata</taxon>
        <taxon>Euteleostomi</taxon>
        <taxon>Actinopterygii</taxon>
        <taxon>Neopterygii</taxon>
        <taxon>Teleostei</taxon>
        <taxon>Neoteleostei</taxon>
        <taxon>Acanthomorphata</taxon>
        <taxon>Pelagiaria</taxon>
        <taxon>Scombriformes</taxon>
        <taxon>Scombridae</taxon>
        <taxon>Scomber</taxon>
    </lineage>
</organism>
<dbReference type="AlphaFoldDB" id="A0AAV1PV41"/>
<dbReference type="PROSITE" id="PS51194">
    <property type="entry name" value="HELICASE_CTER"/>
    <property type="match status" value="1"/>
</dbReference>
<protein>
    <submittedName>
        <fullName evidence="12">Protein translocase subunit SecA 2-like</fullName>
    </submittedName>
</protein>
<keyword evidence="8" id="KW-0472">Membrane</keyword>
<dbReference type="InterPro" id="IPR011115">
    <property type="entry name" value="SecA_DEAD"/>
</dbReference>
<keyword evidence="2" id="KW-0963">Cytoplasm</keyword>
<sequence>MWVLTQIISSVLKTHITSELFHHFKRHFYIMDETDTDPRVKEMLNRFTTLLTEPSLLTPNNNEVLLLNKLQGLVTNIKWSPMDVVDLFDALLKRFDSTTTNDRSDLHTWMMKMLHCIEINYISPSWKCHTTGKTFVELIRNKNITDDNLKEHLADDTEKTLDEIIKEIRQQNLNQIDEKLLADVRDIVSSVHIDLILNNDGSERSGLKKDLLMLCRSAEKTHFRPRLTQMVSWCLMALSKSGQLIQVGTGEGKSCIVAMFAAFRAMRGEKVDIMSSSSVLAERDLEEWRTFYEALKISVNCNTNKQVTYLKKCYECQVVYGTVEQFDGDWLRHHFQREDIFGQRKFQCAIVDEVDSLMLDKGHHVVYISSDMPALQHLNPLLACIWETVNQYSTIGIGTTVGRTYPFLQVVLENINRSKDVDELTILQIAEDTGLLAKQSVKDLRKIPSLLSEKTAGVSANQLAEFFKTVERVFPSFKFALHSINDHGTIEELNKRPQTETAEKQRVPLLLIKGGFCQYMYSDQDSVLRAAEAEIKRALHFTPCEVSHDKRSCYIPGFLSNLVESKLKVWIENAFEAQTMTMDHEYIIEKHGIVPVDYSCTGVVENFMKWTDGLQQFLEMKHESRLSDMTAVTNYMSNVGLLQKYGDQIYGISGTLGQQAETETLQKIYEGIKTCKIPSFKRRKLFEVEGVIVDDEKEWIEKVCDVVTAQINQTLYRDGRAALIICETIKRAKILDDALKNKVQKKKLYINNNMDNTAIFGKKLEAGEVIIATNLAGRGTDLQVSEDVKKAGGLFVLQTFLPKNARVEAQAFGRTARQGSPGSAQLIVCFSHLSELLQILVGTSKLLSLLKNTTQVTPLHQAQYQKCHRDEESKDMSLTLSRILTENSNSGINIAKKVRDDLVAKGLASYLECDIPKLKKKQKLFNQYLKIRDSLYKSSNNKPAQSDLSALNEYWGMWLLTNFNENDSITDLKSRLKTDLHRAMQKLKQKESPSSNLHHYTVFGNELHKNGNLAESIKMYTKAIQEDHCWAAIAYYNRAFASLTQQNRHQDRNCIDQALEDLQNALKSVELYCEQIDVAYRYSTKQTEDTHNDSTTRFDKHIIARYQVLLFFKGNITEAIKKVDRARDLGGNVKVEEILVHFMVPLLHFLPLAGLLTETVNLIRNRDPLKMYQLISQPSFDIFNEINRLESLGLTHVYTLDTLSSGGFFSKIQRALLRALN</sequence>
<dbReference type="EMBL" id="CAWUFR010000305">
    <property type="protein sequence ID" value="CAK6975551.1"/>
    <property type="molecule type" value="Genomic_DNA"/>
</dbReference>
<reference evidence="12 13" key="1">
    <citation type="submission" date="2024-01" db="EMBL/GenBank/DDBJ databases">
        <authorList>
            <person name="Alioto T."/>
            <person name="Alioto T."/>
            <person name="Gomez Garrido J."/>
        </authorList>
    </citation>
    <scope>NUCLEOTIDE SEQUENCE [LARGE SCALE GENOMIC DNA]</scope>
</reference>
<dbReference type="PRINTS" id="PR00906">
    <property type="entry name" value="SECA"/>
</dbReference>
<keyword evidence="6" id="KW-1278">Translocase</keyword>
<dbReference type="GO" id="GO:0016020">
    <property type="term" value="C:membrane"/>
    <property type="evidence" value="ECO:0007669"/>
    <property type="project" value="InterPro"/>
</dbReference>
<evidence type="ECO:0000259" key="10">
    <source>
        <dbReference type="PROSITE" id="PS51194"/>
    </source>
</evidence>
<name>A0AAV1PV41_SCOSC</name>
<evidence type="ECO:0000259" key="11">
    <source>
        <dbReference type="PROSITE" id="PS51196"/>
    </source>
</evidence>
<feature type="domain" description="Helicase ATP-binding" evidence="9">
    <location>
        <begin position="234"/>
        <end position="419"/>
    </location>
</feature>
<dbReference type="InterPro" id="IPR000185">
    <property type="entry name" value="SecA"/>
</dbReference>
<dbReference type="InterPro" id="IPR001650">
    <property type="entry name" value="Helicase_C-like"/>
</dbReference>
<dbReference type="GO" id="GO:0017038">
    <property type="term" value="P:protein import"/>
    <property type="evidence" value="ECO:0007669"/>
    <property type="project" value="InterPro"/>
</dbReference>
<dbReference type="PROSITE" id="PS51192">
    <property type="entry name" value="HELICASE_ATP_BIND_1"/>
    <property type="match status" value="1"/>
</dbReference>
<evidence type="ECO:0000256" key="6">
    <source>
        <dbReference type="ARBA" id="ARBA00022967"/>
    </source>
</evidence>
<evidence type="ECO:0000259" key="9">
    <source>
        <dbReference type="PROSITE" id="PS51192"/>
    </source>
</evidence>
<dbReference type="PANTHER" id="PTHR30612:SF0">
    <property type="entry name" value="CHLOROPLAST PROTEIN-TRANSPORTING ATPASE"/>
    <property type="match status" value="1"/>
</dbReference>
<evidence type="ECO:0000256" key="7">
    <source>
        <dbReference type="ARBA" id="ARBA00023010"/>
    </source>
</evidence>
<dbReference type="Gene3D" id="1.25.40.10">
    <property type="entry name" value="Tetratricopeptide repeat domain"/>
    <property type="match status" value="1"/>
</dbReference>
<evidence type="ECO:0000256" key="2">
    <source>
        <dbReference type="ARBA" id="ARBA00022490"/>
    </source>
</evidence>
<dbReference type="InterPro" id="IPR014001">
    <property type="entry name" value="Helicase_ATP-bd"/>
</dbReference>
<dbReference type="SMART" id="SM00957">
    <property type="entry name" value="SecA_DEAD"/>
    <property type="match status" value="1"/>
</dbReference>
<dbReference type="InterPro" id="IPR044722">
    <property type="entry name" value="SecA_SF2_C"/>
</dbReference>
<feature type="domain" description="SecA family profile" evidence="11">
    <location>
        <begin position="146"/>
        <end position="862"/>
    </location>
</feature>
<evidence type="ECO:0000256" key="4">
    <source>
        <dbReference type="ARBA" id="ARBA00022840"/>
    </source>
</evidence>
<feature type="domain" description="Helicase C-terminal" evidence="10">
    <location>
        <begin position="710"/>
        <end position="865"/>
    </location>
</feature>